<evidence type="ECO:0000313" key="3">
    <source>
        <dbReference type="Proteomes" id="UP000006062"/>
    </source>
</evidence>
<name>I3Y7D0_THIV6</name>
<protein>
    <submittedName>
        <fullName evidence="2">Uncharacterized protein</fullName>
    </submittedName>
</protein>
<accession>I3Y7D0</accession>
<dbReference type="Proteomes" id="UP000006062">
    <property type="component" value="Chromosome"/>
</dbReference>
<organism evidence="2 3">
    <name type="scientific">Thiocystis violascens (strain ATCC 17096 / DSM 198 / 6111)</name>
    <name type="common">Chromatium violascens</name>
    <dbReference type="NCBI Taxonomy" id="765911"/>
    <lineage>
        <taxon>Bacteria</taxon>
        <taxon>Pseudomonadati</taxon>
        <taxon>Pseudomonadota</taxon>
        <taxon>Gammaproteobacteria</taxon>
        <taxon>Chromatiales</taxon>
        <taxon>Chromatiaceae</taxon>
        <taxon>Thiocystis</taxon>
    </lineage>
</organism>
<sequence length="94" mass="9873">MPFKDGTGPSQPGQGRGQSQGGCRGRQAANRAGLSHAGGQGGRGRGLRGRGQGAGTNGNANSMMSWMRQQLNELRSMVQQLTERLDAPRPDSHS</sequence>
<dbReference type="STRING" id="765911.Thivi_0860"/>
<feature type="compositionally biased region" description="Gly residues" evidence="1">
    <location>
        <begin position="36"/>
        <end position="56"/>
    </location>
</feature>
<feature type="region of interest" description="Disordered" evidence="1">
    <location>
        <begin position="1"/>
        <end position="69"/>
    </location>
</feature>
<keyword evidence="3" id="KW-1185">Reference proteome</keyword>
<evidence type="ECO:0000256" key="1">
    <source>
        <dbReference type="SAM" id="MobiDB-lite"/>
    </source>
</evidence>
<feature type="compositionally biased region" description="Gly residues" evidence="1">
    <location>
        <begin position="14"/>
        <end position="24"/>
    </location>
</feature>
<proteinExistence type="predicted"/>
<feature type="compositionally biased region" description="Low complexity" evidence="1">
    <location>
        <begin position="25"/>
        <end position="35"/>
    </location>
</feature>
<dbReference type="EMBL" id="CP003154">
    <property type="protein sequence ID" value="AFL72898.1"/>
    <property type="molecule type" value="Genomic_DNA"/>
</dbReference>
<dbReference type="AlphaFoldDB" id="I3Y7D0"/>
<reference evidence="2 3" key="1">
    <citation type="submission" date="2012-06" db="EMBL/GenBank/DDBJ databases">
        <title>Complete sequence of Thiocystis violascens DSM 198.</title>
        <authorList>
            <consortium name="US DOE Joint Genome Institute"/>
            <person name="Lucas S."/>
            <person name="Han J."/>
            <person name="Lapidus A."/>
            <person name="Cheng J.-F."/>
            <person name="Goodwin L."/>
            <person name="Pitluck S."/>
            <person name="Peters L."/>
            <person name="Ovchinnikova G."/>
            <person name="Teshima H."/>
            <person name="Detter J.C."/>
            <person name="Han C."/>
            <person name="Tapia R."/>
            <person name="Land M."/>
            <person name="Hauser L."/>
            <person name="Kyrpides N."/>
            <person name="Ivanova N."/>
            <person name="Pagani I."/>
            <person name="Vogl K."/>
            <person name="Liu Z."/>
            <person name="Frigaard N.-U."/>
            <person name="Bryant D."/>
            <person name="Woyke T."/>
        </authorList>
    </citation>
    <scope>NUCLEOTIDE SEQUENCE [LARGE SCALE GENOMIC DNA]</scope>
    <source>
        <strain evidence="3">ATCC 17096 / DSM 198 / 6111</strain>
    </source>
</reference>
<dbReference type="KEGG" id="tvi:Thivi_0860"/>
<evidence type="ECO:0000313" key="2">
    <source>
        <dbReference type="EMBL" id="AFL72898.1"/>
    </source>
</evidence>
<gene>
    <name evidence="2" type="ordered locus">Thivi_0860</name>
</gene>
<dbReference type="HOGENOM" id="CLU_2385222_0_0_6"/>